<dbReference type="InterPro" id="IPR029044">
    <property type="entry name" value="Nucleotide-diphossugar_trans"/>
</dbReference>
<dbReference type="InterPro" id="IPR001173">
    <property type="entry name" value="Glyco_trans_2-like"/>
</dbReference>
<protein>
    <submittedName>
        <fullName evidence="2">Glycosyltransferase</fullName>
    </submittedName>
</protein>
<evidence type="ECO:0000313" key="2">
    <source>
        <dbReference type="EMBL" id="MBL0407453.1"/>
    </source>
</evidence>
<evidence type="ECO:0000259" key="1">
    <source>
        <dbReference type="Pfam" id="PF00535"/>
    </source>
</evidence>
<dbReference type="RefSeq" id="WP_202064715.1">
    <property type="nucleotide sequence ID" value="NZ_JAEQMY010000083.1"/>
</dbReference>
<dbReference type="AlphaFoldDB" id="A0A936ZMR0"/>
<proteinExistence type="predicted"/>
<dbReference type="PANTHER" id="PTHR22916">
    <property type="entry name" value="GLYCOSYLTRANSFERASE"/>
    <property type="match status" value="1"/>
</dbReference>
<accession>A0A936ZMR0</accession>
<name>A0A936ZMR0_9HYPH</name>
<comment type="caution">
    <text evidence="2">The sequence shown here is derived from an EMBL/GenBank/DDBJ whole genome shotgun (WGS) entry which is preliminary data.</text>
</comment>
<dbReference type="EMBL" id="JAEQMY010000083">
    <property type="protein sequence ID" value="MBL0407453.1"/>
    <property type="molecule type" value="Genomic_DNA"/>
</dbReference>
<dbReference type="SUPFAM" id="SSF53448">
    <property type="entry name" value="Nucleotide-diphospho-sugar transferases"/>
    <property type="match status" value="1"/>
</dbReference>
<dbReference type="Pfam" id="PF00535">
    <property type="entry name" value="Glycos_transf_2"/>
    <property type="match status" value="1"/>
</dbReference>
<dbReference type="Gene3D" id="3.90.550.10">
    <property type="entry name" value="Spore Coat Polysaccharide Biosynthesis Protein SpsA, Chain A"/>
    <property type="match status" value="1"/>
</dbReference>
<keyword evidence="3" id="KW-1185">Reference proteome</keyword>
<dbReference type="PANTHER" id="PTHR22916:SF3">
    <property type="entry name" value="UDP-GLCNAC:BETAGAL BETA-1,3-N-ACETYLGLUCOSAMINYLTRANSFERASE-LIKE PROTEIN 1"/>
    <property type="match status" value="1"/>
</dbReference>
<feature type="domain" description="Glycosyltransferase 2-like" evidence="1">
    <location>
        <begin position="8"/>
        <end position="167"/>
    </location>
</feature>
<gene>
    <name evidence="2" type="ORF">JKG68_26400</name>
</gene>
<dbReference type="GO" id="GO:0016758">
    <property type="term" value="F:hexosyltransferase activity"/>
    <property type="evidence" value="ECO:0007669"/>
    <property type="project" value="UniProtKB-ARBA"/>
</dbReference>
<sequence length="265" mass="30177">MSESSKVCVLIPVFNDQAGLNKTLHIMASDSFPYDIVVVDDGSDSPIVCADQYGCHAVILIRLEKNLGIEHGLNAGLEYILKACYQYVARLDAGDIPMENRIDRQVNFLEQNPDVGIVGTWAKCVSDDGSYLFTLRFPTSHEGIIRKHRYLPALLHPAVMIRADALREIDLYSDRYKAAEDFDLFVRISRKYRAANIPEVLTEYVVSRKGITSVKRRRTLVSRLRVQIDNFYWRDLHSYLGVGRTVLLMGLPFSMITALKGYVWR</sequence>
<dbReference type="Proteomes" id="UP000605848">
    <property type="component" value="Unassembled WGS sequence"/>
</dbReference>
<reference evidence="2" key="1">
    <citation type="submission" date="2021-01" db="EMBL/GenBank/DDBJ databases">
        <title>Microvirga sp.</title>
        <authorList>
            <person name="Kim M.K."/>
        </authorList>
    </citation>
    <scope>NUCLEOTIDE SEQUENCE</scope>
    <source>
        <strain evidence="2">5420S-16</strain>
    </source>
</reference>
<evidence type="ECO:0000313" key="3">
    <source>
        <dbReference type="Proteomes" id="UP000605848"/>
    </source>
</evidence>
<organism evidence="2 3">
    <name type="scientific">Microvirga aerilata</name>
    <dbReference type="NCBI Taxonomy" id="670292"/>
    <lineage>
        <taxon>Bacteria</taxon>
        <taxon>Pseudomonadati</taxon>
        <taxon>Pseudomonadota</taxon>
        <taxon>Alphaproteobacteria</taxon>
        <taxon>Hyphomicrobiales</taxon>
        <taxon>Methylobacteriaceae</taxon>
        <taxon>Microvirga</taxon>
    </lineage>
</organism>